<dbReference type="CDD" id="cd18186">
    <property type="entry name" value="BTB_POZ_ZBTB_KLHL-like"/>
    <property type="match status" value="1"/>
</dbReference>
<dbReference type="OrthoDB" id="2409210at2759"/>
<accession>A0A137PH67</accession>
<dbReference type="InterPro" id="IPR011333">
    <property type="entry name" value="SKP1/BTB/POZ_sf"/>
</dbReference>
<feature type="domain" description="BTB" evidence="1">
    <location>
        <begin position="17"/>
        <end position="87"/>
    </location>
</feature>
<dbReference type="Proteomes" id="UP000070444">
    <property type="component" value="Unassembled WGS sequence"/>
</dbReference>
<organism evidence="2 3">
    <name type="scientific">Conidiobolus coronatus (strain ATCC 28846 / CBS 209.66 / NRRL 28638)</name>
    <name type="common">Delacroixia coronata</name>
    <dbReference type="NCBI Taxonomy" id="796925"/>
    <lineage>
        <taxon>Eukaryota</taxon>
        <taxon>Fungi</taxon>
        <taxon>Fungi incertae sedis</taxon>
        <taxon>Zoopagomycota</taxon>
        <taxon>Entomophthoromycotina</taxon>
        <taxon>Entomophthoromycetes</taxon>
        <taxon>Entomophthorales</taxon>
        <taxon>Ancylistaceae</taxon>
        <taxon>Conidiobolus</taxon>
    </lineage>
</organism>
<evidence type="ECO:0000313" key="2">
    <source>
        <dbReference type="EMBL" id="KXN74346.1"/>
    </source>
</evidence>
<proteinExistence type="predicted"/>
<dbReference type="Gene3D" id="3.30.710.10">
    <property type="entry name" value="Potassium Channel Kv1.1, Chain A"/>
    <property type="match status" value="1"/>
</dbReference>
<evidence type="ECO:0000259" key="1">
    <source>
        <dbReference type="PROSITE" id="PS50097"/>
    </source>
</evidence>
<reference evidence="2 3" key="1">
    <citation type="journal article" date="2015" name="Genome Biol. Evol.">
        <title>Phylogenomic analyses indicate that early fungi evolved digesting cell walls of algal ancestors of land plants.</title>
        <authorList>
            <person name="Chang Y."/>
            <person name="Wang S."/>
            <person name="Sekimoto S."/>
            <person name="Aerts A.L."/>
            <person name="Choi C."/>
            <person name="Clum A."/>
            <person name="LaButti K.M."/>
            <person name="Lindquist E.A."/>
            <person name="Yee Ngan C."/>
            <person name="Ohm R.A."/>
            <person name="Salamov A.A."/>
            <person name="Grigoriev I.V."/>
            <person name="Spatafora J.W."/>
            <person name="Berbee M.L."/>
        </authorList>
    </citation>
    <scope>NUCLEOTIDE SEQUENCE [LARGE SCALE GENOMIC DNA]</scope>
    <source>
        <strain evidence="2 3">NRRL 28638</strain>
    </source>
</reference>
<dbReference type="EMBL" id="KQ964424">
    <property type="protein sequence ID" value="KXN74346.1"/>
    <property type="molecule type" value="Genomic_DNA"/>
</dbReference>
<dbReference type="PROSITE" id="PS50097">
    <property type="entry name" value="BTB"/>
    <property type="match status" value="1"/>
</dbReference>
<dbReference type="SUPFAM" id="SSF54695">
    <property type="entry name" value="POZ domain"/>
    <property type="match status" value="1"/>
</dbReference>
<keyword evidence="3" id="KW-1185">Reference proteome</keyword>
<dbReference type="PANTHER" id="PTHR45632">
    <property type="entry name" value="LD33804P"/>
    <property type="match status" value="1"/>
</dbReference>
<name>A0A137PH67_CONC2</name>
<sequence length="156" mass="18138">MNDFEKLIKSEIIAKTSDIKLIVNSGNNVEVIKCHSNILCIKSTYFYNLIESKFSESQSGEINTHCSKEAIIAILQYIYIGKIDKSFFIESNYETILEMYSKLCEYQMEKVKNVVEVFILAFLNEENLKLLLQSTILNRDDPFTMKAIKFIANYFK</sequence>
<evidence type="ECO:0000313" key="3">
    <source>
        <dbReference type="Proteomes" id="UP000070444"/>
    </source>
</evidence>
<protein>
    <recommendedName>
        <fullName evidence="1">BTB domain-containing protein</fullName>
    </recommendedName>
</protein>
<dbReference type="AlphaFoldDB" id="A0A137PH67"/>
<gene>
    <name evidence="2" type="ORF">CONCODRAFT_67544</name>
</gene>
<dbReference type="InterPro" id="IPR000210">
    <property type="entry name" value="BTB/POZ_dom"/>
</dbReference>
<dbReference type="Pfam" id="PF00651">
    <property type="entry name" value="BTB"/>
    <property type="match status" value="1"/>
</dbReference>